<name>A0A4R0I7P6_9ACTN</name>
<protein>
    <recommendedName>
        <fullName evidence="3">Alpha/beta hydrolase domain-containing protein</fullName>
    </recommendedName>
</protein>
<gene>
    <name evidence="4" type="ORF">E0H92_42890</name>
</gene>
<feature type="signal peptide" evidence="2">
    <location>
        <begin position="1"/>
        <end position="19"/>
    </location>
</feature>
<evidence type="ECO:0000256" key="1">
    <source>
        <dbReference type="SAM" id="MobiDB-lite"/>
    </source>
</evidence>
<organism evidence="4 5">
    <name type="scientific">Kribbella speibonae</name>
    <dbReference type="NCBI Taxonomy" id="1572660"/>
    <lineage>
        <taxon>Bacteria</taxon>
        <taxon>Bacillati</taxon>
        <taxon>Actinomycetota</taxon>
        <taxon>Actinomycetes</taxon>
        <taxon>Propionibacteriales</taxon>
        <taxon>Kribbellaceae</taxon>
        <taxon>Kribbella</taxon>
    </lineage>
</organism>
<reference evidence="4 5" key="1">
    <citation type="submission" date="2019-02" db="EMBL/GenBank/DDBJ databases">
        <title>Kribbella capetownensis sp. nov. and Kribbella speibonae sp. nov., isolated from soil.</title>
        <authorList>
            <person name="Curtis S.M."/>
            <person name="Norton I."/>
            <person name="Everest G.J."/>
            <person name="Meyers P.R."/>
        </authorList>
    </citation>
    <scope>NUCLEOTIDE SEQUENCE [LARGE SCALE GENOMIC DNA]</scope>
    <source>
        <strain evidence="4 5">YM55</strain>
    </source>
</reference>
<dbReference type="EMBL" id="SJKC01000010">
    <property type="protein sequence ID" value="TCC28933.1"/>
    <property type="molecule type" value="Genomic_DNA"/>
</dbReference>
<sequence>MILRALTAMALLASGLTTASPTDLSPAANPAPTVTGPITVTSPPGDPSRGYPFMSTDRDLRRYGYIEEEYFLAGEATRYTTPDQATGEAISSGHAYRTRLVVRRPANPKKSNGTAVVEWYNVTNNFDVEVMWNRSWEHLVSSGYTWVGVSAQRNGVNSPTGLRAWSPNRYGTLDLTDGGTVTDDSLSYDVFSQAAIALKSGAVARWRPQTLIATGQSQSASRLAIYANSVHPIAPVYDAIAIVDGGVTIRPDLTTKIFKTASEYDVINGQGNRRQPDTTTFRFWEIAGASHSDRQAFLANSAVRLRDAGVTGPLAGPTAPCVAPARSNAPYHYVLNAMFDHIVRWTRQGIPPPSGPQLTITDFTTTPLTVSRDPYQLARGGIRLAAVDVPIERNTGWNVGLAPANDSSCRQSGSWVPFDRTTLDRLYPSHRTYLTAVRAVTEQNLRDGFITVRDALSTIRAAQRTQIGR</sequence>
<feature type="region of interest" description="Disordered" evidence="1">
    <location>
        <begin position="19"/>
        <end position="52"/>
    </location>
</feature>
<dbReference type="AlphaFoldDB" id="A0A4R0I7P6"/>
<accession>A0A4R0I7P6</accession>
<evidence type="ECO:0000256" key="2">
    <source>
        <dbReference type="SAM" id="SignalP"/>
    </source>
</evidence>
<feature type="chain" id="PRO_5038469690" description="Alpha/beta hydrolase domain-containing protein" evidence="2">
    <location>
        <begin position="20"/>
        <end position="469"/>
    </location>
</feature>
<dbReference type="InterPro" id="IPR045394">
    <property type="entry name" value="Abhydrolase_dom"/>
</dbReference>
<evidence type="ECO:0000313" key="4">
    <source>
        <dbReference type="EMBL" id="TCC28933.1"/>
    </source>
</evidence>
<keyword evidence="2" id="KW-0732">Signal</keyword>
<dbReference type="Pfam" id="PF20091">
    <property type="entry name" value="Abhydrolase_10"/>
    <property type="match status" value="1"/>
</dbReference>
<evidence type="ECO:0000259" key="3">
    <source>
        <dbReference type="Pfam" id="PF20091"/>
    </source>
</evidence>
<dbReference type="RefSeq" id="WP_131500351.1">
    <property type="nucleotide sequence ID" value="NZ_SJKC01000010.1"/>
</dbReference>
<comment type="caution">
    <text evidence="4">The sequence shown here is derived from an EMBL/GenBank/DDBJ whole genome shotgun (WGS) entry which is preliminary data.</text>
</comment>
<dbReference type="Proteomes" id="UP000294225">
    <property type="component" value="Unassembled WGS sequence"/>
</dbReference>
<feature type="domain" description="Alpha/beta hydrolase" evidence="3">
    <location>
        <begin position="34"/>
        <end position="457"/>
    </location>
</feature>
<proteinExistence type="predicted"/>
<evidence type="ECO:0000313" key="5">
    <source>
        <dbReference type="Proteomes" id="UP000294225"/>
    </source>
</evidence>